<reference evidence="1 2" key="1">
    <citation type="submission" date="2024-09" db="EMBL/GenBank/DDBJ databases">
        <authorList>
            <person name="Sun Q."/>
            <person name="Mori K."/>
        </authorList>
    </citation>
    <scope>NUCLEOTIDE SEQUENCE [LARGE SCALE GENOMIC DNA]</scope>
    <source>
        <strain evidence="1 2">TBRC 1851</strain>
    </source>
</reference>
<name>A0ABV6TX30_9ACTN</name>
<organism evidence="1 2">
    <name type="scientific">Sphaerimonospora cavernae</name>
    <dbReference type="NCBI Taxonomy" id="1740611"/>
    <lineage>
        <taxon>Bacteria</taxon>
        <taxon>Bacillati</taxon>
        <taxon>Actinomycetota</taxon>
        <taxon>Actinomycetes</taxon>
        <taxon>Streptosporangiales</taxon>
        <taxon>Streptosporangiaceae</taxon>
        <taxon>Sphaerimonospora</taxon>
    </lineage>
</organism>
<dbReference type="Proteomes" id="UP001589870">
    <property type="component" value="Unassembled WGS sequence"/>
</dbReference>
<gene>
    <name evidence="1" type="ORF">ACFHYQ_00425</name>
</gene>
<comment type="caution">
    <text evidence="1">The sequence shown here is derived from an EMBL/GenBank/DDBJ whole genome shotgun (WGS) entry which is preliminary data.</text>
</comment>
<keyword evidence="2" id="KW-1185">Reference proteome</keyword>
<dbReference type="RefSeq" id="WP_394299029.1">
    <property type="nucleotide sequence ID" value="NZ_JBHMQT010000002.1"/>
</dbReference>
<protein>
    <submittedName>
        <fullName evidence="1">Uncharacterized protein</fullName>
    </submittedName>
</protein>
<proteinExistence type="predicted"/>
<evidence type="ECO:0000313" key="1">
    <source>
        <dbReference type="EMBL" id="MFC0860753.1"/>
    </source>
</evidence>
<sequence>MSGWESHSETLSILADADEVAAIEEGLANAARERSSPPKK</sequence>
<dbReference type="EMBL" id="JBHMQT010000002">
    <property type="protein sequence ID" value="MFC0860753.1"/>
    <property type="molecule type" value="Genomic_DNA"/>
</dbReference>
<accession>A0ABV6TX30</accession>
<evidence type="ECO:0000313" key="2">
    <source>
        <dbReference type="Proteomes" id="UP001589870"/>
    </source>
</evidence>